<dbReference type="InterPro" id="IPR002575">
    <property type="entry name" value="Aminoglycoside_PTrfase"/>
</dbReference>
<dbReference type="Pfam" id="PF01636">
    <property type="entry name" value="APH"/>
    <property type="match status" value="1"/>
</dbReference>
<evidence type="ECO:0000313" key="2">
    <source>
        <dbReference type="EMBL" id="MCD5314140.1"/>
    </source>
</evidence>
<dbReference type="InterPro" id="IPR011009">
    <property type="entry name" value="Kinase-like_dom_sf"/>
</dbReference>
<accession>A0A9X1SWK7</accession>
<feature type="domain" description="Aminoglycoside phosphotransferase" evidence="1">
    <location>
        <begin position="119"/>
        <end position="170"/>
    </location>
</feature>
<sequence length="269" mass="29258">MTDEVPLAGSVGNAGKVFRVGDTVRRPWRPHTPATHALLEHLAQVAPGVAPVPLGQDEQGREVLGWLAGDVAIPPFPAWSFEDFYLISLGRLLRRIHQALEGWQPPLGSVWASELTDPEGGPLIIHADICPENIVARDGAAIAVLDWEFAAPGRAVWDVVSTARLCVPFTHPSRHDPSVPPLGMAEMRRRLHVFLDAYGLSHEDRLAFPRVAAQRAEVGERFVRGRVAAGEEAFAARWATPEGEARLKAEKDWIAGLPDDVALTAGGRE</sequence>
<gene>
    <name evidence="2" type="ORF">LR394_24835</name>
</gene>
<dbReference type="SUPFAM" id="SSF56112">
    <property type="entry name" value="Protein kinase-like (PK-like)"/>
    <property type="match status" value="1"/>
</dbReference>
<dbReference type="RefSeq" id="WP_231446418.1">
    <property type="nucleotide sequence ID" value="NZ_JAJOMB010000015.1"/>
</dbReference>
<evidence type="ECO:0000313" key="3">
    <source>
        <dbReference type="Proteomes" id="UP001138997"/>
    </source>
</evidence>
<dbReference type="AlphaFoldDB" id="A0A9X1SWK7"/>
<reference evidence="2" key="1">
    <citation type="submission" date="2021-11" db="EMBL/GenBank/DDBJ databases">
        <title>Streptomyces corallinus and Kineosporia corallina sp. nov., two new coral-derived marine actinobacteria.</title>
        <authorList>
            <person name="Buangrab K."/>
            <person name="Sutthacheep M."/>
            <person name="Yeemin T."/>
            <person name="Harunari E."/>
            <person name="Igarashi Y."/>
            <person name="Sripreechasak P."/>
            <person name="Kanchanasin P."/>
            <person name="Tanasupawat S."/>
            <person name="Phongsopitanun W."/>
        </authorList>
    </citation>
    <scope>NUCLEOTIDE SEQUENCE</scope>
    <source>
        <strain evidence="2">JCM 31032</strain>
    </source>
</reference>
<dbReference type="Proteomes" id="UP001138997">
    <property type="component" value="Unassembled WGS sequence"/>
</dbReference>
<proteinExistence type="predicted"/>
<name>A0A9X1SWK7_9ACTN</name>
<keyword evidence="3" id="KW-1185">Reference proteome</keyword>
<protein>
    <submittedName>
        <fullName evidence="2">Phosphotransferase</fullName>
    </submittedName>
</protein>
<evidence type="ECO:0000259" key="1">
    <source>
        <dbReference type="Pfam" id="PF01636"/>
    </source>
</evidence>
<dbReference type="EMBL" id="JAJOMB010000015">
    <property type="protein sequence ID" value="MCD5314140.1"/>
    <property type="molecule type" value="Genomic_DNA"/>
</dbReference>
<comment type="caution">
    <text evidence="2">The sequence shown here is derived from an EMBL/GenBank/DDBJ whole genome shotgun (WGS) entry which is preliminary data.</text>
</comment>
<organism evidence="2 3">
    <name type="scientific">Kineosporia babensis</name>
    <dbReference type="NCBI Taxonomy" id="499548"/>
    <lineage>
        <taxon>Bacteria</taxon>
        <taxon>Bacillati</taxon>
        <taxon>Actinomycetota</taxon>
        <taxon>Actinomycetes</taxon>
        <taxon>Kineosporiales</taxon>
        <taxon>Kineosporiaceae</taxon>
        <taxon>Kineosporia</taxon>
    </lineage>
</organism>
<dbReference type="Gene3D" id="3.90.1200.10">
    <property type="match status" value="1"/>
</dbReference>